<dbReference type="Gene3D" id="1.25.40.10">
    <property type="entry name" value="Tetratricopeptide repeat domain"/>
    <property type="match status" value="3"/>
</dbReference>
<dbReference type="Pfam" id="PF01535">
    <property type="entry name" value="PPR"/>
    <property type="match status" value="1"/>
</dbReference>
<reference evidence="4 5" key="1">
    <citation type="journal article" date="2021" name="Commun. Biol.">
        <title>The genome of Shorea leprosula (Dipterocarpaceae) highlights the ecological relevance of drought in aseasonal tropical rainforests.</title>
        <authorList>
            <person name="Ng K.K.S."/>
            <person name="Kobayashi M.J."/>
            <person name="Fawcett J.A."/>
            <person name="Hatakeyama M."/>
            <person name="Paape T."/>
            <person name="Ng C.H."/>
            <person name="Ang C.C."/>
            <person name="Tnah L.H."/>
            <person name="Lee C.T."/>
            <person name="Nishiyama T."/>
            <person name="Sese J."/>
            <person name="O'Brien M.J."/>
            <person name="Copetti D."/>
            <person name="Mohd Noor M.I."/>
            <person name="Ong R.C."/>
            <person name="Putra M."/>
            <person name="Sireger I.Z."/>
            <person name="Indrioko S."/>
            <person name="Kosugi Y."/>
            <person name="Izuno A."/>
            <person name="Isagi Y."/>
            <person name="Lee S.L."/>
            <person name="Shimizu K.K."/>
        </authorList>
    </citation>
    <scope>NUCLEOTIDE SEQUENCE [LARGE SCALE GENOMIC DNA]</scope>
    <source>
        <strain evidence="4">214</strain>
    </source>
</reference>
<feature type="repeat" description="PPR" evidence="3">
    <location>
        <begin position="239"/>
        <end position="273"/>
    </location>
</feature>
<feature type="repeat" description="PPR" evidence="3">
    <location>
        <begin position="65"/>
        <end position="99"/>
    </location>
</feature>
<protein>
    <recommendedName>
        <fullName evidence="6">Pentatricopeptide repeat-containing protein</fullName>
    </recommendedName>
</protein>
<dbReference type="GO" id="GO:0003729">
    <property type="term" value="F:mRNA binding"/>
    <property type="evidence" value="ECO:0007669"/>
    <property type="project" value="TreeGrafter"/>
</dbReference>
<feature type="repeat" description="PPR" evidence="3">
    <location>
        <begin position="204"/>
        <end position="238"/>
    </location>
</feature>
<organism evidence="4 5">
    <name type="scientific">Rubroshorea leprosula</name>
    <dbReference type="NCBI Taxonomy" id="152421"/>
    <lineage>
        <taxon>Eukaryota</taxon>
        <taxon>Viridiplantae</taxon>
        <taxon>Streptophyta</taxon>
        <taxon>Embryophyta</taxon>
        <taxon>Tracheophyta</taxon>
        <taxon>Spermatophyta</taxon>
        <taxon>Magnoliopsida</taxon>
        <taxon>eudicotyledons</taxon>
        <taxon>Gunneridae</taxon>
        <taxon>Pentapetalae</taxon>
        <taxon>rosids</taxon>
        <taxon>malvids</taxon>
        <taxon>Malvales</taxon>
        <taxon>Dipterocarpaceae</taxon>
        <taxon>Rubroshorea</taxon>
    </lineage>
</organism>
<sequence length="350" mass="39567">MSSQFLCGLNHITFHAVGFTLICQVFPLVSNCKALATQNSPNEGKVTDEVVNQVLASVENDPKLSQETCTAYINKLCRAGNLSEAFRLLQSFRDKNVFFPDAYNTLLAAADEKNDIDLSSQIFKDLLVSFRPLSSTFYSHLARAFAKADGCTALLSFVREASELAFPENTVVINRIIFAFAECRQIEKALLIFDHLNSFKCKPDLFTYNIVLDILGRAGRVDQMLHEFASMKETDTGPDLVSYNTLLNNLRRVGRLDMCLVFFREMTDSGVEPDLFTYTAMIEIFGRSGNIEEALRLFSEMKQRKIQPSVYIYRSLTNNLKKVGKMELVTTLFEEMNSPLSDLAIPKKFR</sequence>
<gene>
    <name evidence="4" type="ORF">SLEP1_g22627</name>
</gene>
<evidence type="ECO:0000313" key="5">
    <source>
        <dbReference type="Proteomes" id="UP001054252"/>
    </source>
</evidence>
<evidence type="ECO:0000256" key="2">
    <source>
        <dbReference type="ARBA" id="ARBA00022737"/>
    </source>
</evidence>
<comment type="caution">
    <text evidence="4">The sequence shown here is derived from an EMBL/GenBank/DDBJ whole genome shotgun (WGS) entry which is preliminary data.</text>
</comment>
<accession>A0AAV5J9S4</accession>
<dbReference type="Pfam" id="PF13041">
    <property type="entry name" value="PPR_2"/>
    <property type="match status" value="2"/>
</dbReference>
<evidence type="ECO:0000313" key="4">
    <source>
        <dbReference type="EMBL" id="GKV11364.1"/>
    </source>
</evidence>
<evidence type="ECO:0000256" key="3">
    <source>
        <dbReference type="PROSITE-ProRule" id="PRU00708"/>
    </source>
</evidence>
<keyword evidence="2" id="KW-0677">Repeat</keyword>
<dbReference type="InterPro" id="IPR002885">
    <property type="entry name" value="PPR_rpt"/>
</dbReference>
<proteinExistence type="inferred from homology"/>
<dbReference type="InterPro" id="IPR011990">
    <property type="entry name" value="TPR-like_helical_dom_sf"/>
</dbReference>
<comment type="similarity">
    <text evidence="1">Belongs to the PPR family. P subfamily.</text>
</comment>
<feature type="repeat" description="PPR" evidence="3">
    <location>
        <begin position="169"/>
        <end position="203"/>
    </location>
</feature>
<dbReference type="Proteomes" id="UP001054252">
    <property type="component" value="Unassembled WGS sequence"/>
</dbReference>
<feature type="repeat" description="PPR" evidence="3">
    <location>
        <begin position="274"/>
        <end position="308"/>
    </location>
</feature>
<dbReference type="PROSITE" id="PS51375">
    <property type="entry name" value="PPR"/>
    <property type="match status" value="5"/>
</dbReference>
<dbReference type="AlphaFoldDB" id="A0AAV5J9S4"/>
<dbReference type="EMBL" id="BPVZ01000034">
    <property type="protein sequence ID" value="GKV11364.1"/>
    <property type="molecule type" value="Genomic_DNA"/>
</dbReference>
<evidence type="ECO:0000256" key="1">
    <source>
        <dbReference type="ARBA" id="ARBA00007626"/>
    </source>
</evidence>
<name>A0AAV5J9S4_9ROSI</name>
<dbReference type="PANTHER" id="PTHR47938:SF35">
    <property type="entry name" value="PENTATRICOPEPTIDE REPEAT-CONTAINING PROTEIN 4, MITOCHONDRIAL-RELATED"/>
    <property type="match status" value="1"/>
</dbReference>
<dbReference type="PANTHER" id="PTHR47938">
    <property type="entry name" value="RESPIRATORY COMPLEX I CHAPERONE (CIA84), PUTATIVE (AFU_ORTHOLOGUE AFUA_2G06020)-RELATED"/>
    <property type="match status" value="1"/>
</dbReference>
<evidence type="ECO:0008006" key="6">
    <source>
        <dbReference type="Google" id="ProtNLM"/>
    </source>
</evidence>
<keyword evidence="5" id="KW-1185">Reference proteome</keyword>
<dbReference type="NCBIfam" id="TIGR00756">
    <property type="entry name" value="PPR"/>
    <property type="match status" value="4"/>
</dbReference>